<dbReference type="PATRIC" id="fig|1300347.3.peg.722"/>
<accession>A0A1A9GFX3</accession>
<gene>
    <name evidence="1" type="ORF">I601_0718</name>
</gene>
<evidence type="ECO:0000313" key="2">
    <source>
        <dbReference type="Proteomes" id="UP000077868"/>
    </source>
</evidence>
<organism evidence="1 2">
    <name type="scientific">Nocardioides dokdonensis FR1436</name>
    <dbReference type="NCBI Taxonomy" id="1300347"/>
    <lineage>
        <taxon>Bacteria</taxon>
        <taxon>Bacillati</taxon>
        <taxon>Actinomycetota</taxon>
        <taxon>Actinomycetes</taxon>
        <taxon>Propionibacteriales</taxon>
        <taxon>Nocardioidaceae</taxon>
        <taxon>Nocardioides</taxon>
    </lineage>
</organism>
<dbReference type="EMBL" id="CP015079">
    <property type="protein sequence ID" value="ANH37168.1"/>
    <property type="molecule type" value="Genomic_DNA"/>
</dbReference>
<proteinExistence type="predicted"/>
<dbReference type="KEGG" id="ndk:I601_0718"/>
<dbReference type="RefSeq" id="WP_068106527.1">
    <property type="nucleotide sequence ID" value="NZ_CP015079.1"/>
</dbReference>
<sequence>MTGPTTRPTTRATTGRAAGLVVTLLALVLTALGPLQPGLSPAGAEERVGPPVAPRRVEGALTRKVVVDWHGTDGRKARSAPVPGIGTLTLVCRPRNTMVRLTPYDRSAETQLWVAKHEDKAGPAVAVKNVRVYRWAGADDDGRGGTGRSAHEGLNQATPVENYAQGFMHGVISQRPGRHRPAATAPRLPSTSLELSWYWNGFDHPRAYRSCRIAVTLETVVDRSVGVDWHGDVDGTSAPTTQVLPLAGLGEVVLTCSPDLGDGGRQEIMLRTDDPDSSLYVERIEGEGAVEDHVETDHLDHDPVLGGVPPVALPENGMLRLWWTAHGRTRRFVLSSYYVVNDAEHPGLNLCEVAAADF</sequence>
<evidence type="ECO:0000313" key="1">
    <source>
        <dbReference type="EMBL" id="ANH37168.1"/>
    </source>
</evidence>
<dbReference type="Proteomes" id="UP000077868">
    <property type="component" value="Chromosome"/>
</dbReference>
<dbReference type="STRING" id="1300347.I601_0718"/>
<name>A0A1A9GFX3_9ACTN</name>
<reference evidence="1 2" key="1">
    <citation type="submission" date="2016-03" db="EMBL/GenBank/DDBJ databases">
        <title>Complete genome sequence of a soil Actinobacterium, Nocardioides dokdonensis FR1436.</title>
        <authorList>
            <person name="Kwon S.-K."/>
            <person name="Kim K."/>
            <person name="Kim J.F."/>
        </authorList>
    </citation>
    <scope>NUCLEOTIDE SEQUENCE [LARGE SCALE GENOMIC DNA]</scope>
    <source>
        <strain evidence="1 2">FR1436</strain>
    </source>
</reference>
<dbReference type="OrthoDB" id="3775894at2"/>
<dbReference type="AlphaFoldDB" id="A0A1A9GFX3"/>
<protein>
    <submittedName>
        <fullName evidence="1">Uncharacterized protein</fullName>
    </submittedName>
</protein>
<keyword evidence="2" id="KW-1185">Reference proteome</keyword>